<evidence type="ECO:0000313" key="3">
    <source>
        <dbReference type="Proteomes" id="UP000321154"/>
    </source>
</evidence>
<comment type="caution">
    <text evidence="2">The sequence shown here is derived from an EMBL/GenBank/DDBJ whole genome shotgun (WGS) entry which is preliminary data.</text>
</comment>
<dbReference type="PROSITE" id="PS51186">
    <property type="entry name" value="GNAT"/>
    <property type="match status" value="1"/>
</dbReference>
<keyword evidence="3" id="KW-1185">Reference proteome</keyword>
<reference evidence="2 3" key="1">
    <citation type="submission" date="2019-07" db="EMBL/GenBank/DDBJ databases">
        <title>Whole genome shotgun sequence of Frigoribacterium faeni NBRC 103066.</title>
        <authorList>
            <person name="Hosoyama A."/>
            <person name="Uohara A."/>
            <person name="Ohji S."/>
            <person name="Ichikawa N."/>
        </authorList>
    </citation>
    <scope>NUCLEOTIDE SEQUENCE [LARGE SCALE GENOMIC DNA]</scope>
    <source>
        <strain evidence="2 3">NBRC 103066</strain>
    </source>
</reference>
<dbReference type="EMBL" id="BJUV01000006">
    <property type="protein sequence ID" value="GEK82632.1"/>
    <property type="molecule type" value="Genomic_DNA"/>
</dbReference>
<dbReference type="Gene3D" id="3.40.630.30">
    <property type="match status" value="1"/>
</dbReference>
<accession>A0ABQ0UMC1</accession>
<evidence type="ECO:0000313" key="2">
    <source>
        <dbReference type="EMBL" id="GEK82632.1"/>
    </source>
</evidence>
<dbReference type="InterPro" id="IPR016181">
    <property type="entry name" value="Acyl_CoA_acyltransferase"/>
</dbReference>
<protein>
    <recommendedName>
        <fullName evidence="1">N-acetyltransferase domain-containing protein</fullName>
    </recommendedName>
</protein>
<feature type="domain" description="N-acetyltransferase" evidence="1">
    <location>
        <begin position="46"/>
        <end position="194"/>
    </location>
</feature>
<name>A0ABQ0UMC1_9MICO</name>
<gene>
    <name evidence="2" type="ORF">FFA01_09410</name>
</gene>
<dbReference type="Proteomes" id="UP000321154">
    <property type="component" value="Unassembled WGS sequence"/>
</dbReference>
<dbReference type="CDD" id="cd04301">
    <property type="entry name" value="NAT_SF"/>
    <property type="match status" value="1"/>
</dbReference>
<sequence>MPISWCGASRPDRPRPLRPGDPQGVFICATVVPSGARRYPVCMSELRLEELSAATVVAANNLTLKPGQEQYVAPVSHSIAEAYVNPTTAWPRVVVDAEGTVVGFIMGNFDASSDDEALRSCIWRMNVAADSQGRGIGRFAVHALAEEARSRGFDRLTVMYEPGDDGPEEFFAHIGFQVIGDTPYGEHFAGLTLESSNAAADEQGLARA</sequence>
<dbReference type="SUPFAM" id="SSF55729">
    <property type="entry name" value="Acyl-CoA N-acyltransferases (Nat)"/>
    <property type="match status" value="1"/>
</dbReference>
<proteinExistence type="predicted"/>
<dbReference type="Pfam" id="PF00583">
    <property type="entry name" value="Acetyltransf_1"/>
    <property type="match status" value="1"/>
</dbReference>
<dbReference type="InterPro" id="IPR000182">
    <property type="entry name" value="GNAT_dom"/>
</dbReference>
<evidence type="ECO:0000259" key="1">
    <source>
        <dbReference type="PROSITE" id="PS51186"/>
    </source>
</evidence>
<organism evidence="2 3">
    <name type="scientific">Frigoribacterium faeni</name>
    <dbReference type="NCBI Taxonomy" id="145483"/>
    <lineage>
        <taxon>Bacteria</taxon>
        <taxon>Bacillati</taxon>
        <taxon>Actinomycetota</taxon>
        <taxon>Actinomycetes</taxon>
        <taxon>Micrococcales</taxon>
        <taxon>Microbacteriaceae</taxon>
        <taxon>Frigoribacterium</taxon>
    </lineage>
</organism>